<keyword evidence="3" id="KW-0949">S-adenosyl-L-methionine</keyword>
<dbReference type="GO" id="GO:0032259">
    <property type="term" value="P:methylation"/>
    <property type="evidence" value="ECO:0007669"/>
    <property type="project" value="UniProtKB-KW"/>
</dbReference>
<dbReference type="InterPro" id="IPR041698">
    <property type="entry name" value="Methyltransf_25"/>
</dbReference>
<dbReference type="CDD" id="cd02440">
    <property type="entry name" value="AdoMet_MTases"/>
    <property type="match status" value="1"/>
</dbReference>
<dbReference type="EMBL" id="CP012332">
    <property type="protein sequence ID" value="AKU90004.1"/>
    <property type="molecule type" value="Genomic_DNA"/>
</dbReference>
<evidence type="ECO:0000313" key="6">
    <source>
        <dbReference type="EMBL" id="AKU90004.1"/>
    </source>
</evidence>
<dbReference type="KEGG" id="vin:AKJ08_0391"/>
<keyword evidence="2 6" id="KW-0808">Transferase</keyword>
<feature type="region of interest" description="Disordered" evidence="4">
    <location>
        <begin position="1"/>
        <end position="20"/>
    </location>
</feature>
<dbReference type="InterPro" id="IPR029063">
    <property type="entry name" value="SAM-dependent_MTases_sf"/>
</dbReference>
<evidence type="ECO:0000259" key="5">
    <source>
        <dbReference type="Pfam" id="PF13649"/>
    </source>
</evidence>
<sequence>MPGAAAPEARGRREPLAGPDGKPWWESYFGPDYPLLYPEKTRESGEAEVRSILAALALRPAARILDVGCGAGRHVLALAKQGYRVTGLDRSPELLASAASAREAEGLSLELRLADMRSLPLENLEPVDAVLSMFTSFGYFSEAENEQVARGMAASLVPGGRLFLDLNNRELLQEANGTRTWAARPGGYLLDEFGYDTDLRRFHGRRILLADGRERRYVFDHRAWSEQEIRGLLKKAGLRVLAVYGTLERTPFNLRAPRMVVLAEKP</sequence>
<evidence type="ECO:0000313" key="7">
    <source>
        <dbReference type="Proteomes" id="UP000055590"/>
    </source>
</evidence>
<gene>
    <name evidence="6" type="ORF">AKJ08_0391</name>
</gene>
<feature type="domain" description="Methyltransferase" evidence="5">
    <location>
        <begin position="64"/>
        <end position="160"/>
    </location>
</feature>
<dbReference type="STRING" id="1391653.AKJ08_0391"/>
<accession>A0A0K1PA59</accession>
<evidence type="ECO:0000256" key="4">
    <source>
        <dbReference type="SAM" id="MobiDB-lite"/>
    </source>
</evidence>
<dbReference type="PANTHER" id="PTHR43464">
    <property type="entry name" value="METHYLTRANSFERASE"/>
    <property type="match status" value="1"/>
</dbReference>
<dbReference type="SUPFAM" id="SSF53335">
    <property type="entry name" value="S-adenosyl-L-methionine-dependent methyltransferases"/>
    <property type="match status" value="1"/>
</dbReference>
<dbReference type="Pfam" id="PF13649">
    <property type="entry name" value="Methyltransf_25"/>
    <property type="match status" value="1"/>
</dbReference>
<evidence type="ECO:0000256" key="3">
    <source>
        <dbReference type="ARBA" id="ARBA00022691"/>
    </source>
</evidence>
<dbReference type="Gene3D" id="2.20.25.110">
    <property type="entry name" value="S-adenosyl-L-methionine-dependent methyltransferases"/>
    <property type="match status" value="1"/>
</dbReference>
<protein>
    <submittedName>
        <fullName evidence="6">Methyltransferase, putative</fullName>
    </submittedName>
</protein>
<dbReference type="GO" id="GO:0008168">
    <property type="term" value="F:methyltransferase activity"/>
    <property type="evidence" value="ECO:0007669"/>
    <property type="project" value="UniProtKB-KW"/>
</dbReference>
<proteinExistence type="predicted"/>
<dbReference type="Proteomes" id="UP000055590">
    <property type="component" value="Chromosome"/>
</dbReference>
<reference evidence="6 7" key="1">
    <citation type="submission" date="2015-08" db="EMBL/GenBank/DDBJ databases">
        <authorList>
            <person name="Babu N.S."/>
            <person name="Beckwith C.J."/>
            <person name="Beseler K.G."/>
            <person name="Brison A."/>
            <person name="Carone J.V."/>
            <person name="Caskin T.P."/>
            <person name="Diamond M."/>
            <person name="Durham M.E."/>
            <person name="Foxe J.M."/>
            <person name="Go M."/>
            <person name="Henderson B.A."/>
            <person name="Jones I.B."/>
            <person name="McGettigan J.A."/>
            <person name="Micheletti S.J."/>
            <person name="Nasrallah M.E."/>
            <person name="Ortiz D."/>
            <person name="Piller C.R."/>
            <person name="Privatt S.R."/>
            <person name="Schneider S.L."/>
            <person name="Sharp S."/>
            <person name="Smith T.C."/>
            <person name="Stanton J.D."/>
            <person name="Ullery H.E."/>
            <person name="Wilson R.J."/>
            <person name="Serrano M.G."/>
            <person name="Buck G."/>
            <person name="Lee V."/>
            <person name="Wang Y."/>
            <person name="Carvalho R."/>
            <person name="Voegtly L."/>
            <person name="Shi R."/>
            <person name="Duckworth R."/>
            <person name="Johnson A."/>
            <person name="Loviza R."/>
            <person name="Walstead R."/>
            <person name="Shah Z."/>
            <person name="Kiflezghi M."/>
            <person name="Wade K."/>
            <person name="Ball S.L."/>
            <person name="Bradley K.W."/>
            <person name="Asai D.J."/>
            <person name="Bowman C.A."/>
            <person name="Russell D.A."/>
            <person name="Pope W.H."/>
            <person name="Jacobs-Sera D."/>
            <person name="Hendrix R.W."/>
            <person name="Hatfull G.F."/>
        </authorList>
    </citation>
    <scope>NUCLEOTIDE SEQUENCE [LARGE SCALE GENOMIC DNA]</scope>
    <source>
        <strain evidence="6 7">DSM 27710</strain>
    </source>
</reference>
<evidence type="ECO:0000256" key="2">
    <source>
        <dbReference type="ARBA" id="ARBA00022679"/>
    </source>
</evidence>
<dbReference type="AlphaFoldDB" id="A0A0K1PA59"/>
<keyword evidence="7" id="KW-1185">Reference proteome</keyword>
<evidence type="ECO:0000256" key="1">
    <source>
        <dbReference type="ARBA" id="ARBA00022603"/>
    </source>
</evidence>
<organism evidence="6 7">
    <name type="scientific">Vulgatibacter incomptus</name>
    <dbReference type="NCBI Taxonomy" id="1391653"/>
    <lineage>
        <taxon>Bacteria</taxon>
        <taxon>Pseudomonadati</taxon>
        <taxon>Myxococcota</taxon>
        <taxon>Myxococcia</taxon>
        <taxon>Myxococcales</taxon>
        <taxon>Cystobacterineae</taxon>
        <taxon>Vulgatibacteraceae</taxon>
        <taxon>Vulgatibacter</taxon>
    </lineage>
</organism>
<name>A0A0K1PA59_9BACT</name>
<dbReference type="PANTHER" id="PTHR43464:SF19">
    <property type="entry name" value="UBIQUINONE BIOSYNTHESIS O-METHYLTRANSFERASE, MITOCHONDRIAL"/>
    <property type="match status" value="1"/>
</dbReference>
<dbReference type="Gene3D" id="3.40.50.150">
    <property type="entry name" value="Vaccinia Virus protein VP39"/>
    <property type="match status" value="1"/>
</dbReference>
<keyword evidence="1 6" id="KW-0489">Methyltransferase</keyword>